<dbReference type="HOGENOM" id="CLU_044590_3_1_1"/>
<dbReference type="AlphaFoldDB" id="A0A0D3IN48"/>
<evidence type="ECO:0000256" key="1">
    <source>
        <dbReference type="ARBA" id="ARBA00038310"/>
    </source>
</evidence>
<dbReference type="InterPro" id="IPR052350">
    <property type="entry name" value="Metallo-dep_Lactonases"/>
</dbReference>
<reference evidence="4" key="1">
    <citation type="journal article" date="2013" name="Nature">
        <title>Pan genome of the phytoplankton Emiliania underpins its global distribution.</title>
        <authorList>
            <person name="Read B.A."/>
            <person name="Kegel J."/>
            <person name="Klute M.J."/>
            <person name="Kuo A."/>
            <person name="Lefebvre S.C."/>
            <person name="Maumus F."/>
            <person name="Mayer C."/>
            <person name="Miller J."/>
            <person name="Monier A."/>
            <person name="Salamov A."/>
            <person name="Young J."/>
            <person name="Aguilar M."/>
            <person name="Claverie J.M."/>
            <person name="Frickenhaus S."/>
            <person name="Gonzalez K."/>
            <person name="Herman E.K."/>
            <person name="Lin Y.C."/>
            <person name="Napier J."/>
            <person name="Ogata H."/>
            <person name="Sarno A.F."/>
            <person name="Shmutz J."/>
            <person name="Schroeder D."/>
            <person name="de Vargas C."/>
            <person name="Verret F."/>
            <person name="von Dassow P."/>
            <person name="Valentin K."/>
            <person name="Van de Peer Y."/>
            <person name="Wheeler G."/>
            <person name="Dacks J.B."/>
            <person name="Delwiche C.F."/>
            <person name="Dyhrman S.T."/>
            <person name="Glockner G."/>
            <person name="John U."/>
            <person name="Richards T."/>
            <person name="Worden A.Z."/>
            <person name="Zhang X."/>
            <person name="Grigoriev I.V."/>
            <person name="Allen A.E."/>
            <person name="Bidle K."/>
            <person name="Borodovsky M."/>
            <person name="Bowler C."/>
            <person name="Brownlee C."/>
            <person name="Cock J.M."/>
            <person name="Elias M."/>
            <person name="Gladyshev V.N."/>
            <person name="Groth M."/>
            <person name="Guda C."/>
            <person name="Hadaegh A."/>
            <person name="Iglesias-Rodriguez M.D."/>
            <person name="Jenkins J."/>
            <person name="Jones B.M."/>
            <person name="Lawson T."/>
            <person name="Leese F."/>
            <person name="Lindquist E."/>
            <person name="Lobanov A."/>
            <person name="Lomsadze A."/>
            <person name="Malik S.B."/>
            <person name="Marsh M.E."/>
            <person name="Mackinder L."/>
            <person name="Mock T."/>
            <person name="Mueller-Roeber B."/>
            <person name="Pagarete A."/>
            <person name="Parker M."/>
            <person name="Probert I."/>
            <person name="Quesneville H."/>
            <person name="Raines C."/>
            <person name="Rensing S.A."/>
            <person name="Riano-Pachon D.M."/>
            <person name="Richier S."/>
            <person name="Rokitta S."/>
            <person name="Shiraiwa Y."/>
            <person name="Soanes D.M."/>
            <person name="van der Giezen M."/>
            <person name="Wahlund T.M."/>
            <person name="Williams B."/>
            <person name="Wilson W."/>
            <person name="Wolfe G."/>
            <person name="Wurch L.L."/>
        </authorList>
    </citation>
    <scope>NUCLEOTIDE SEQUENCE</scope>
</reference>
<accession>A0A0D3IN48</accession>
<dbReference type="PaxDb" id="2903-EOD12683"/>
<dbReference type="SUPFAM" id="SSF51556">
    <property type="entry name" value="Metallo-dependent hydrolases"/>
    <property type="match status" value="1"/>
</dbReference>
<dbReference type="KEGG" id="ehx:EMIHUDRAFT_213463"/>
<dbReference type="Proteomes" id="UP000013827">
    <property type="component" value="Unassembled WGS sequence"/>
</dbReference>
<dbReference type="OMA" id="WHDNAMR"/>
<dbReference type="Gene3D" id="3.20.20.140">
    <property type="entry name" value="Metal-dependent hydrolases"/>
    <property type="match status" value="1"/>
</dbReference>
<dbReference type="InterPro" id="IPR032466">
    <property type="entry name" value="Metal_Hydrolase"/>
</dbReference>
<organism evidence="3 4">
    <name type="scientific">Emiliania huxleyi (strain CCMP1516)</name>
    <dbReference type="NCBI Taxonomy" id="280463"/>
    <lineage>
        <taxon>Eukaryota</taxon>
        <taxon>Haptista</taxon>
        <taxon>Haptophyta</taxon>
        <taxon>Prymnesiophyceae</taxon>
        <taxon>Isochrysidales</taxon>
        <taxon>Noelaerhabdaceae</taxon>
        <taxon>Emiliania</taxon>
    </lineage>
</organism>
<reference evidence="3" key="2">
    <citation type="submission" date="2024-10" db="UniProtKB">
        <authorList>
            <consortium name="EnsemblProtists"/>
        </authorList>
    </citation>
    <scope>IDENTIFICATION</scope>
</reference>
<dbReference type="GO" id="GO:0016787">
    <property type="term" value="F:hydrolase activity"/>
    <property type="evidence" value="ECO:0007669"/>
    <property type="project" value="InterPro"/>
</dbReference>
<comment type="similarity">
    <text evidence="1">Belongs to the metallo-dependent hydrolases superfamily.</text>
</comment>
<dbReference type="RefSeq" id="XP_005765112.1">
    <property type="nucleotide sequence ID" value="XM_005765055.1"/>
</dbReference>
<dbReference type="GeneID" id="17258782"/>
<sequence>MHCCIAAAEMTLPRRIVDCHHHFLAPDEPFHATLGALGAPAYTAEQYAADSAGLPIEKTVHIEALAEDGAGEAAYVDALASRGACKVAAIVANCDLSAPDAAAALDKIQAASARVRGIRYILDYDGPFDGECPTHVACKAHATDYLRDASAAAAFERGFALLAARGLSFDLQLCPAQMEAAAAMISRHPGVPVVIDHMGKPWRLRADGGAADAAELAAWRKGMAALAALPQVSCKLSMLGVAVPGWPAGGAKEELLRGLVLETISLFGARRCMFNSNWHINGAVSNSDAGDVPSDEALTMASLFERFHGWVAHLGEAEREALFAGSAERFYRI</sequence>
<proteinExistence type="inferred from homology"/>
<dbReference type="InterPro" id="IPR006680">
    <property type="entry name" value="Amidohydro-rel"/>
</dbReference>
<dbReference type="PANTHER" id="PTHR43569:SF2">
    <property type="entry name" value="AMIDOHYDROLASE-RELATED DOMAIN-CONTAINING PROTEIN"/>
    <property type="match status" value="1"/>
</dbReference>
<evidence type="ECO:0000259" key="2">
    <source>
        <dbReference type="Pfam" id="PF04909"/>
    </source>
</evidence>
<evidence type="ECO:0000313" key="4">
    <source>
        <dbReference type="Proteomes" id="UP000013827"/>
    </source>
</evidence>
<evidence type="ECO:0000313" key="3">
    <source>
        <dbReference type="EnsemblProtists" id="EOD12683"/>
    </source>
</evidence>
<dbReference type="PANTHER" id="PTHR43569">
    <property type="entry name" value="AMIDOHYDROLASE"/>
    <property type="match status" value="1"/>
</dbReference>
<dbReference type="Pfam" id="PF04909">
    <property type="entry name" value="Amidohydro_2"/>
    <property type="match status" value="1"/>
</dbReference>
<keyword evidence="4" id="KW-1185">Reference proteome</keyword>
<dbReference type="EnsemblProtists" id="EOD12683">
    <property type="protein sequence ID" value="EOD12683"/>
    <property type="gene ID" value="EMIHUDRAFT_213463"/>
</dbReference>
<dbReference type="eggNOG" id="ENOG502QQ75">
    <property type="taxonomic scope" value="Eukaryota"/>
</dbReference>
<name>A0A0D3IN48_EMIH1</name>
<feature type="domain" description="Amidohydrolase-related" evidence="2">
    <location>
        <begin position="17"/>
        <end position="333"/>
    </location>
</feature>
<protein>
    <recommendedName>
        <fullName evidence="2">Amidohydrolase-related domain-containing protein</fullName>
    </recommendedName>
</protein>